<sequence length="388" mass="42785">MKETKVNKLGVFLLFTLMFLAPFIENTRGIFIPIFKEDFSVSNTAISSMITGVSLAGMAVTFIGGALIEKLGQKKTVLLGILCLILGMVLQALSNSYFMFFVGFIPIIAGLNIYSVASNTMVPLIFVGSSTLAMNLFHFMYGAGSTVSQNAIGVLLDYGITWRSIYLFIAALYVIVLLAFKFTRFPDKQRVPVKEGEVSVFKNPKLYVFGAALGFYVFAEQGMSLWLPNYLKEAFGLRESIGARYLGAFFLLFAVGRLLGGFIVQKTGVMRTVIFTEIAALLLLFIGVFFGNSYLFVISISGLFFSIVFPSTMSLVSKIFKERPGMATGFIMTMVAFILNSMNLLMGILMDEIGPRLAIFLLPLSMGISLCLMVFIRIKTKNNETALQ</sequence>
<keyword evidence="2" id="KW-0813">Transport</keyword>
<feature type="transmembrane region" description="Helical" evidence="6">
    <location>
        <begin position="206"/>
        <end position="227"/>
    </location>
</feature>
<evidence type="ECO:0000256" key="2">
    <source>
        <dbReference type="ARBA" id="ARBA00022448"/>
    </source>
</evidence>
<name>A0A1G8S493_9CLOT</name>
<keyword evidence="5 6" id="KW-0472">Membrane</keyword>
<dbReference type="GO" id="GO:0022857">
    <property type="term" value="F:transmembrane transporter activity"/>
    <property type="evidence" value="ECO:0007669"/>
    <property type="project" value="InterPro"/>
</dbReference>
<dbReference type="InterPro" id="IPR020846">
    <property type="entry name" value="MFS_dom"/>
</dbReference>
<dbReference type="SUPFAM" id="SSF103473">
    <property type="entry name" value="MFS general substrate transporter"/>
    <property type="match status" value="1"/>
</dbReference>
<dbReference type="InterPro" id="IPR036259">
    <property type="entry name" value="MFS_trans_sf"/>
</dbReference>
<evidence type="ECO:0000256" key="1">
    <source>
        <dbReference type="ARBA" id="ARBA00004651"/>
    </source>
</evidence>
<feature type="transmembrane region" description="Helical" evidence="6">
    <location>
        <begin position="242"/>
        <end position="260"/>
    </location>
</feature>
<keyword evidence="3 6" id="KW-0812">Transmembrane</keyword>
<dbReference type="AlphaFoldDB" id="A0A1G8S493"/>
<dbReference type="Pfam" id="PF07690">
    <property type="entry name" value="MFS_1"/>
    <property type="match status" value="1"/>
</dbReference>
<feature type="transmembrane region" description="Helical" evidence="6">
    <location>
        <begin position="45"/>
        <end position="64"/>
    </location>
</feature>
<evidence type="ECO:0000259" key="7">
    <source>
        <dbReference type="PROSITE" id="PS50850"/>
    </source>
</evidence>
<evidence type="ECO:0000256" key="3">
    <source>
        <dbReference type="ARBA" id="ARBA00022692"/>
    </source>
</evidence>
<dbReference type="InterPro" id="IPR051788">
    <property type="entry name" value="MFS_Transporter"/>
</dbReference>
<keyword evidence="4 6" id="KW-1133">Transmembrane helix</keyword>
<accession>A0A1G8S493</accession>
<comment type="subcellular location">
    <subcellularLocation>
        <location evidence="1">Cell membrane</location>
        <topology evidence="1">Multi-pass membrane protein</topology>
    </subcellularLocation>
</comment>
<protein>
    <submittedName>
        <fullName evidence="8">Fucose permease</fullName>
    </submittedName>
</protein>
<feature type="transmembrane region" description="Helical" evidence="6">
    <location>
        <begin position="272"/>
        <end position="290"/>
    </location>
</feature>
<feature type="transmembrane region" description="Helical" evidence="6">
    <location>
        <begin position="296"/>
        <end position="316"/>
    </location>
</feature>
<feature type="transmembrane region" description="Helical" evidence="6">
    <location>
        <begin position="164"/>
        <end position="185"/>
    </location>
</feature>
<dbReference type="PANTHER" id="PTHR23514:SF13">
    <property type="entry name" value="INNER MEMBRANE PROTEIN YBJJ"/>
    <property type="match status" value="1"/>
</dbReference>
<feature type="transmembrane region" description="Helical" evidence="6">
    <location>
        <begin position="76"/>
        <end position="93"/>
    </location>
</feature>
<dbReference type="EMBL" id="FNDZ01000010">
    <property type="protein sequence ID" value="SDJ24038.1"/>
    <property type="molecule type" value="Genomic_DNA"/>
</dbReference>
<evidence type="ECO:0000256" key="5">
    <source>
        <dbReference type="ARBA" id="ARBA00023136"/>
    </source>
</evidence>
<evidence type="ECO:0000256" key="4">
    <source>
        <dbReference type="ARBA" id="ARBA00022989"/>
    </source>
</evidence>
<dbReference type="GO" id="GO:0005886">
    <property type="term" value="C:plasma membrane"/>
    <property type="evidence" value="ECO:0007669"/>
    <property type="project" value="UniProtKB-SubCell"/>
</dbReference>
<feature type="transmembrane region" description="Helical" evidence="6">
    <location>
        <begin position="356"/>
        <end position="376"/>
    </location>
</feature>
<feature type="transmembrane region" description="Helical" evidence="6">
    <location>
        <begin position="124"/>
        <end position="144"/>
    </location>
</feature>
<gene>
    <name evidence="8" type="ORF">SAMN05421804_11056</name>
</gene>
<dbReference type="InterPro" id="IPR011701">
    <property type="entry name" value="MFS"/>
</dbReference>
<reference evidence="8 9" key="1">
    <citation type="submission" date="2016-10" db="EMBL/GenBank/DDBJ databases">
        <authorList>
            <person name="de Groot N.N."/>
        </authorList>
    </citation>
    <scope>NUCLEOTIDE SEQUENCE [LARGE SCALE GENOMIC DNA]</scope>
    <source>
        <strain evidence="8 9">CGMCC 1.5058</strain>
    </source>
</reference>
<feature type="domain" description="Major facilitator superfamily (MFS) profile" evidence="7">
    <location>
        <begin position="10"/>
        <end position="381"/>
    </location>
</feature>
<organism evidence="8 9">
    <name type="scientific">Proteiniclasticum ruminis</name>
    <dbReference type="NCBI Taxonomy" id="398199"/>
    <lineage>
        <taxon>Bacteria</taxon>
        <taxon>Bacillati</taxon>
        <taxon>Bacillota</taxon>
        <taxon>Clostridia</taxon>
        <taxon>Eubacteriales</taxon>
        <taxon>Clostridiaceae</taxon>
        <taxon>Proteiniclasticum</taxon>
    </lineage>
</organism>
<feature type="transmembrane region" description="Helical" evidence="6">
    <location>
        <begin position="328"/>
        <end position="350"/>
    </location>
</feature>
<evidence type="ECO:0000256" key="6">
    <source>
        <dbReference type="SAM" id="Phobius"/>
    </source>
</evidence>
<evidence type="ECO:0000313" key="8">
    <source>
        <dbReference type="EMBL" id="SDJ24038.1"/>
    </source>
</evidence>
<dbReference type="Proteomes" id="UP000183255">
    <property type="component" value="Unassembled WGS sequence"/>
</dbReference>
<proteinExistence type="predicted"/>
<dbReference type="PROSITE" id="PS50850">
    <property type="entry name" value="MFS"/>
    <property type="match status" value="1"/>
</dbReference>
<dbReference type="Gene3D" id="1.20.1250.20">
    <property type="entry name" value="MFS general substrate transporter like domains"/>
    <property type="match status" value="2"/>
</dbReference>
<dbReference type="PANTHER" id="PTHR23514">
    <property type="entry name" value="BYPASS OF STOP CODON PROTEIN 6"/>
    <property type="match status" value="1"/>
</dbReference>
<feature type="transmembrane region" description="Helical" evidence="6">
    <location>
        <begin position="99"/>
        <end position="117"/>
    </location>
</feature>
<dbReference type="RefSeq" id="WP_031577393.1">
    <property type="nucleotide sequence ID" value="NZ_FNDZ01000010.1"/>
</dbReference>
<evidence type="ECO:0000313" key="9">
    <source>
        <dbReference type="Proteomes" id="UP000183255"/>
    </source>
</evidence>